<dbReference type="GO" id="GO:0005739">
    <property type="term" value="C:mitochondrion"/>
    <property type="evidence" value="ECO:0007669"/>
    <property type="project" value="TreeGrafter"/>
</dbReference>
<dbReference type="OrthoDB" id="275936at2759"/>
<dbReference type="Proteomes" id="UP000018144">
    <property type="component" value="Unassembled WGS sequence"/>
</dbReference>
<gene>
    <name evidence="1" type="ORF">PCON_04168</name>
</gene>
<evidence type="ECO:0000313" key="1">
    <source>
        <dbReference type="EMBL" id="CCX34673.1"/>
    </source>
</evidence>
<dbReference type="PANTHER" id="PTHR37845">
    <property type="entry name" value="SEQUENCE ORPHAN"/>
    <property type="match status" value="1"/>
</dbReference>
<proteinExistence type="predicted"/>
<dbReference type="OMA" id="RRNWFIS"/>
<dbReference type="STRING" id="1076935.U4LXY7"/>
<dbReference type="eggNOG" id="ENOG502QWAD">
    <property type="taxonomic scope" value="Eukaryota"/>
</dbReference>
<dbReference type="InterPro" id="IPR038781">
    <property type="entry name" value="C365.16-ike"/>
</dbReference>
<sequence>MATPTEQPQLQATLANASANMDVTKVRGDQKIMQRLAADALSASSATLLIAPIICLIDRSIMENASGKTKSVLESAKNSLKTIITCPQNFFFSKPFALIYMTYFGTYLTANFIDTFASIRSGGDIKAVTAGSEKFIATSTANMGLGLIKDRSFARMFGSGSPRPVPLPSFILFSMRDAMTIGFSFNIPPLLTPYLPQNAIMKPESAAQFLAPTACQLLSTPLHLVGLDLYNRQKVGSFGDRLRFVGRNYVQSAAARMCRIIPAFGFGGVTNKEVRRWAMTEIEKRG</sequence>
<reference evidence="1 2" key="1">
    <citation type="journal article" date="2013" name="PLoS Genet.">
        <title>The genome and development-dependent transcriptomes of Pyronema confluens: a window into fungal evolution.</title>
        <authorList>
            <person name="Traeger S."/>
            <person name="Altegoer F."/>
            <person name="Freitag M."/>
            <person name="Gabaldon T."/>
            <person name="Kempken F."/>
            <person name="Kumar A."/>
            <person name="Marcet-Houben M."/>
            <person name="Poggeler S."/>
            <person name="Stajich J.E."/>
            <person name="Nowrousian M."/>
        </authorList>
    </citation>
    <scope>NUCLEOTIDE SEQUENCE [LARGE SCALE GENOMIC DNA]</scope>
    <source>
        <strain evidence="2">CBS 100304</strain>
        <tissue evidence="1">Vegetative mycelium</tissue>
    </source>
</reference>
<dbReference type="EMBL" id="HF936600">
    <property type="protein sequence ID" value="CCX34673.1"/>
    <property type="molecule type" value="Genomic_DNA"/>
</dbReference>
<protein>
    <submittedName>
        <fullName evidence="1">Similar to Uncharacterized membrane protein C365.16 acc. no. Q9Y7X4</fullName>
    </submittedName>
</protein>
<accession>U4LXY7</accession>
<keyword evidence="2" id="KW-1185">Reference proteome</keyword>
<evidence type="ECO:0000313" key="2">
    <source>
        <dbReference type="Proteomes" id="UP000018144"/>
    </source>
</evidence>
<name>U4LXY7_PYROM</name>
<dbReference type="AlphaFoldDB" id="U4LXY7"/>
<dbReference type="PANTHER" id="PTHR37845:SF1">
    <property type="entry name" value="SEQUENCE ORPHAN"/>
    <property type="match status" value="1"/>
</dbReference>
<organism evidence="1 2">
    <name type="scientific">Pyronema omphalodes (strain CBS 100304)</name>
    <name type="common">Pyronema confluens</name>
    <dbReference type="NCBI Taxonomy" id="1076935"/>
    <lineage>
        <taxon>Eukaryota</taxon>
        <taxon>Fungi</taxon>
        <taxon>Dikarya</taxon>
        <taxon>Ascomycota</taxon>
        <taxon>Pezizomycotina</taxon>
        <taxon>Pezizomycetes</taxon>
        <taxon>Pezizales</taxon>
        <taxon>Pyronemataceae</taxon>
        <taxon>Pyronema</taxon>
    </lineage>
</organism>